<organism evidence="1 2">
    <name type="scientific">Ambrosiozyma monospora</name>
    <name type="common">Yeast</name>
    <name type="synonym">Endomycopsis monosporus</name>
    <dbReference type="NCBI Taxonomy" id="43982"/>
    <lineage>
        <taxon>Eukaryota</taxon>
        <taxon>Fungi</taxon>
        <taxon>Dikarya</taxon>
        <taxon>Ascomycota</taxon>
        <taxon>Saccharomycotina</taxon>
        <taxon>Pichiomycetes</taxon>
        <taxon>Pichiales</taxon>
        <taxon>Pichiaceae</taxon>
        <taxon>Ambrosiozyma</taxon>
    </lineage>
</organism>
<evidence type="ECO:0000313" key="2">
    <source>
        <dbReference type="Proteomes" id="UP001165064"/>
    </source>
</evidence>
<reference evidence="1" key="1">
    <citation type="submission" date="2023-04" db="EMBL/GenBank/DDBJ databases">
        <title>Ambrosiozyma monospora NBRC 10751.</title>
        <authorList>
            <person name="Ichikawa N."/>
            <person name="Sato H."/>
            <person name="Tonouchi N."/>
        </authorList>
    </citation>
    <scope>NUCLEOTIDE SEQUENCE</scope>
    <source>
        <strain evidence="1">NBRC 10751</strain>
    </source>
</reference>
<dbReference type="EMBL" id="BSXS01001999">
    <property type="protein sequence ID" value="GME77896.1"/>
    <property type="molecule type" value="Genomic_DNA"/>
</dbReference>
<keyword evidence="2" id="KW-1185">Reference proteome</keyword>
<name>A0ACB5T088_AMBMO</name>
<sequence length="149" mass="16781">MTVVKSKLKLSESPFFNNPETPQTVVVNNEKAGFNNIVKVHYNETTGEYIYRLESESPLKQEFLEEVFGEVLFKYEKKWFAYPYLTPIKGEVVKLQLDKDAGLWNLNSFERFTSTLETSALVGASVAGLITSNGGFNVTRISVPAPYSL</sequence>
<protein>
    <submittedName>
        <fullName evidence="1">Unnamed protein product</fullName>
    </submittedName>
</protein>
<gene>
    <name evidence="1" type="ORF">Amon02_000321700</name>
</gene>
<proteinExistence type="predicted"/>
<evidence type="ECO:0000313" key="1">
    <source>
        <dbReference type="EMBL" id="GME77896.1"/>
    </source>
</evidence>
<comment type="caution">
    <text evidence="1">The sequence shown here is derived from an EMBL/GenBank/DDBJ whole genome shotgun (WGS) entry which is preliminary data.</text>
</comment>
<dbReference type="Proteomes" id="UP001165064">
    <property type="component" value="Unassembled WGS sequence"/>
</dbReference>
<accession>A0ACB5T088</accession>